<dbReference type="AlphaFoldDB" id="A0A557SXV5"/>
<dbReference type="Proteomes" id="UP000315289">
    <property type="component" value="Unassembled WGS sequence"/>
</dbReference>
<evidence type="ECO:0000313" key="2">
    <source>
        <dbReference type="Proteomes" id="UP000315289"/>
    </source>
</evidence>
<accession>A0A557SXV5</accession>
<proteinExistence type="predicted"/>
<comment type="caution">
    <text evidence="1">The sequence shown here is derived from an EMBL/GenBank/DDBJ whole genome shotgun (WGS) entry which is preliminary data.</text>
</comment>
<gene>
    <name evidence="1" type="ORF">NARC_30150</name>
</gene>
<keyword evidence="2" id="KW-1185">Reference proteome</keyword>
<evidence type="ECO:0000313" key="1">
    <source>
        <dbReference type="EMBL" id="TVP41436.1"/>
    </source>
</evidence>
<dbReference type="OrthoDB" id="8103at2157"/>
<name>A0A557SXV5_9ARCH</name>
<dbReference type="RefSeq" id="WP_144728900.1">
    <property type="nucleotide sequence ID" value="NZ_ML675579.1"/>
</dbReference>
<organism evidence="1 2">
    <name type="scientific">Candidatus Nitrosocosmicus arcticus</name>
    <dbReference type="NCBI Taxonomy" id="2035267"/>
    <lineage>
        <taxon>Archaea</taxon>
        <taxon>Nitrososphaerota</taxon>
        <taxon>Nitrososphaeria</taxon>
        <taxon>Nitrososphaerales</taxon>
        <taxon>Nitrososphaeraceae</taxon>
        <taxon>Candidatus Nitrosocosmicus</taxon>
    </lineage>
</organism>
<protein>
    <submittedName>
        <fullName evidence="1">Uncharacterized protein</fullName>
    </submittedName>
</protein>
<reference evidence="1 2" key="1">
    <citation type="journal article" date="2019" name="Front. Microbiol.">
        <title>Ammonia Oxidation by the Arctic Terrestrial Thaumarchaeote Candidatus Nitrosocosmicus arcticus Is Stimulated by Increasing Temperatures.</title>
        <authorList>
            <person name="Alves R.J.E."/>
            <person name="Kerou M."/>
            <person name="Zappe A."/>
            <person name="Bittner R."/>
            <person name="Abby S.S."/>
            <person name="Schmidt H.A."/>
            <person name="Pfeifer K."/>
            <person name="Schleper C."/>
        </authorList>
    </citation>
    <scope>NUCLEOTIDE SEQUENCE [LARGE SCALE GENOMIC DNA]</scope>
    <source>
        <strain evidence="1 2">Kfb</strain>
    </source>
</reference>
<sequence>MVTNSYSFKICVLSNAMGVSSSTVRSFRIDKSLSEILNSEAERMGISVNAMINSVLKQYAEFTRFQSKLDMLIVNREVFKSLLCRLNDDEAYNFGLEMGKDIPNDTILFWKKDITFSGVLEYIEKIVCTYGYMGTYDELNTNEYKIIVIRHRLEGKGSKFLSGFFKSLLKQTLMIDANIDVTEYSVKIKISLLE</sequence>
<dbReference type="EMBL" id="VOAH01000003">
    <property type="protein sequence ID" value="TVP41436.1"/>
    <property type="molecule type" value="Genomic_DNA"/>
</dbReference>